<dbReference type="PANTHER" id="PTHR34144:SF7">
    <property type="entry name" value="EXPORT PROTEIN (CAP59), PUTATIVE (AFU_ORTHOLOGUE AFUA_7G05020)-RELATED"/>
    <property type="match status" value="1"/>
</dbReference>
<dbReference type="EMBL" id="CAJHIA010000010">
    <property type="protein sequence ID" value="CAD6443636.1"/>
    <property type="molecule type" value="Genomic_DNA"/>
</dbReference>
<dbReference type="PANTHER" id="PTHR34144">
    <property type="entry name" value="CHROMOSOME 8, WHOLE GENOME SHOTGUN SEQUENCE"/>
    <property type="match status" value="1"/>
</dbReference>
<evidence type="ECO:0000313" key="4">
    <source>
        <dbReference type="Proteomes" id="UP000624404"/>
    </source>
</evidence>
<proteinExistence type="predicted"/>
<evidence type="ECO:0000313" key="3">
    <source>
        <dbReference type="EMBL" id="CAD6443636.1"/>
    </source>
</evidence>
<accession>A0A8H2ZP87</accession>
<protein>
    <submittedName>
        <fullName evidence="3">56bbc626-046d-4bf9-a74a-cc14e6c3e77a</fullName>
    </submittedName>
</protein>
<name>A0A8H2ZP87_9HELO</name>
<feature type="compositionally biased region" description="Polar residues" evidence="1">
    <location>
        <begin position="68"/>
        <end position="79"/>
    </location>
</feature>
<dbReference type="OrthoDB" id="262547at2759"/>
<dbReference type="Pfam" id="PF11735">
    <property type="entry name" value="CAP59_mtransfer"/>
    <property type="match status" value="1"/>
</dbReference>
<feature type="region of interest" description="Disordered" evidence="1">
    <location>
        <begin position="68"/>
        <end position="92"/>
    </location>
</feature>
<feature type="transmembrane region" description="Helical" evidence="2">
    <location>
        <begin position="21"/>
        <end position="41"/>
    </location>
</feature>
<keyword evidence="2" id="KW-0472">Membrane</keyword>
<dbReference type="AlphaFoldDB" id="A0A8H2ZP87"/>
<reference evidence="3" key="1">
    <citation type="submission" date="2020-10" db="EMBL/GenBank/DDBJ databases">
        <authorList>
            <person name="Kusch S."/>
        </authorList>
    </citation>
    <scope>NUCLEOTIDE SEQUENCE</scope>
    <source>
        <strain evidence="3">SwB9</strain>
    </source>
</reference>
<evidence type="ECO:0000256" key="2">
    <source>
        <dbReference type="SAM" id="Phobius"/>
    </source>
</evidence>
<gene>
    <name evidence="3" type="ORF">SCLTRI_LOCUS3428</name>
</gene>
<evidence type="ECO:0000256" key="1">
    <source>
        <dbReference type="SAM" id="MobiDB-lite"/>
    </source>
</evidence>
<organism evidence="3 4">
    <name type="scientific">Sclerotinia trifoliorum</name>
    <dbReference type="NCBI Taxonomy" id="28548"/>
    <lineage>
        <taxon>Eukaryota</taxon>
        <taxon>Fungi</taxon>
        <taxon>Dikarya</taxon>
        <taxon>Ascomycota</taxon>
        <taxon>Pezizomycotina</taxon>
        <taxon>Leotiomycetes</taxon>
        <taxon>Helotiales</taxon>
        <taxon>Sclerotiniaceae</taxon>
        <taxon>Sclerotinia</taxon>
    </lineage>
</organism>
<keyword evidence="4" id="KW-1185">Reference proteome</keyword>
<comment type="caution">
    <text evidence="3">The sequence shown here is derived from an EMBL/GenBank/DDBJ whole genome shotgun (WGS) entry which is preliminary data.</text>
</comment>
<dbReference type="Proteomes" id="UP000624404">
    <property type="component" value="Unassembled WGS sequence"/>
</dbReference>
<sequence length="515" mass="58391">MTFLPRRYLRAPRSPLHPHSHLSNLCVAIVVFFLLDAYWIIINLPHPIRTITPSYSAVDPSTLTSNQHESLSLLGQDSPSMRRVGEEGDQESLLSSDVENDIAFQGFTPQMGNPNNETIFIAAIFRRSEIMLRQNWSPALISLVQHLGPKNVYVSIVESGSWDGTKAALMDLDGMLNEAGVERTIELGMDRAAQLEELKHVPEEGQDRSGWLFTGRKESESGWEMRRIPYLARLRNRAMEPLLRVWDEGRGRKFDKILWINDVVFTTTDVTTLLATNNNSYAAACSLDFSRPYQYYDTFALRDSSGRKTSSLYWPYFYSSQSLNAIKRNEPVPVKSCWNGMVIFDGEPWYPSPSKEQGIANPQNNNFKGLKFRAVADSLAQKHVEGSECCLIHADNPLRESKGIYVNPNVRVAYRRDVYEMANARKGWPGKWEAVSGVWWVRVGWVGEWWSGLVERGRMGRRVVGWVREGRILGDGDVGGSGDGNGSGHEEREELGIECLINEMQVLYQSGWRHI</sequence>
<keyword evidence="2" id="KW-1133">Transmembrane helix</keyword>
<keyword evidence="2" id="KW-0812">Transmembrane</keyword>
<dbReference type="InterPro" id="IPR021047">
    <property type="entry name" value="Mannosyltransferase_CMT1"/>
</dbReference>